<organism evidence="3 4">
    <name type="scientific">Brevibacillus aydinogluensis</name>
    <dbReference type="NCBI Taxonomy" id="927786"/>
    <lineage>
        <taxon>Bacteria</taxon>
        <taxon>Bacillati</taxon>
        <taxon>Bacillota</taxon>
        <taxon>Bacilli</taxon>
        <taxon>Bacillales</taxon>
        <taxon>Paenibacillaceae</taxon>
        <taxon>Brevibacillus</taxon>
    </lineage>
</organism>
<dbReference type="InterPro" id="IPR029058">
    <property type="entry name" value="AB_hydrolase_fold"/>
</dbReference>
<dbReference type="InterPro" id="IPR000801">
    <property type="entry name" value="Esterase-like"/>
</dbReference>
<evidence type="ECO:0000256" key="2">
    <source>
        <dbReference type="ARBA" id="ARBA00022801"/>
    </source>
</evidence>
<proteinExistence type="inferred from homology"/>
<dbReference type="EMBL" id="OY569118">
    <property type="protein sequence ID" value="CAJ1004135.1"/>
    <property type="molecule type" value="Genomic_DNA"/>
</dbReference>
<protein>
    <submittedName>
        <fullName evidence="3">Enterobactin esterase</fullName>
    </submittedName>
</protein>
<dbReference type="AlphaFoldDB" id="A0AA48RIU2"/>
<dbReference type="RefSeq" id="WP_230077744.1">
    <property type="nucleotide sequence ID" value="NZ_OY569118.1"/>
</dbReference>
<evidence type="ECO:0000313" key="3">
    <source>
        <dbReference type="EMBL" id="CAJ1004135.1"/>
    </source>
</evidence>
<keyword evidence="4" id="KW-1185">Reference proteome</keyword>
<sequence>MSFDHPEQRAVSLEETASGKAEIPRSKRWIMQSRAENRSYQIMVATPAEAPPPSGYPVIYVLDANSVFGTMVEAVRLQSGRPEKTGVVPALVVGIGYETDGPFAPARYYDLTPMPTTEFTQLPNGAALPPQGGAEAFLQFIEEELKPRIAREFKIDRSRQTLFGHSLGGLFTLHVLFTKPDAFQCYIAGSPSIHWNRQHLMQAEKQFAARLEQESLNIKVLLGFGEMEKDHVSQNCYHARELSERLSAHAARGLQVVFKEFEDENHVSVLPVLISRALRFALYPEK</sequence>
<gene>
    <name evidence="3" type="ORF">BSPP4475_17630</name>
</gene>
<evidence type="ECO:0000313" key="4">
    <source>
        <dbReference type="Proteomes" id="UP001189619"/>
    </source>
</evidence>
<evidence type="ECO:0000256" key="1">
    <source>
        <dbReference type="ARBA" id="ARBA00005622"/>
    </source>
</evidence>
<dbReference type="SUPFAM" id="SSF53474">
    <property type="entry name" value="alpha/beta-Hydrolases"/>
    <property type="match status" value="1"/>
</dbReference>
<dbReference type="PANTHER" id="PTHR40841">
    <property type="entry name" value="SIDEROPHORE TRIACETYLFUSARININE C ESTERASE"/>
    <property type="match status" value="1"/>
</dbReference>
<reference evidence="3" key="1">
    <citation type="submission" date="2023-07" db="EMBL/GenBank/DDBJ databases">
        <authorList>
            <person name="Ivanov I."/>
            <person name="Teneva D."/>
            <person name="Stoikov I."/>
        </authorList>
    </citation>
    <scope>NUCLEOTIDE SEQUENCE</scope>
    <source>
        <strain evidence="3">4475</strain>
    </source>
</reference>
<dbReference type="InterPro" id="IPR052558">
    <property type="entry name" value="Siderophore_Hydrolase_D"/>
</dbReference>
<name>A0AA48RIU2_9BACL</name>
<dbReference type="Gene3D" id="3.40.50.1820">
    <property type="entry name" value="alpha/beta hydrolase"/>
    <property type="match status" value="1"/>
</dbReference>
<accession>A0AA48RIU2</accession>
<dbReference type="Pfam" id="PF00756">
    <property type="entry name" value="Esterase"/>
    <property type="match status" value="1"/>
</dbReference>
<keyword evidence="2" id="KW-0378">Hydrolase</keyword>
<dbReference type="Proteomes" id="UP001189619">
    <property type="component" value="Chromosome"/>
</dbReference>
<dbReference type="GO" id="GO:0016788">
    <property type="term" value="F:hydrolase activity, acting on ester bonds"/>
    <property type="evidence" value="ECO:0007669"/>
    <property type="project" value="TreeGrafter"/>
</dbReference>
<comment type="similarity">
    <text evidence="1">Belongs to the esterase D family.</text>
</comment>
<dbReference type="PANTHER" id="PTHR40841:SF2">
    <property type="entry name" value="SIDEROPHORE-DEGRADING ESTERASE (EUROFUNG)"/>
    <property type="match status" value="1"/>
</dbReference>
<dbReference type="KEGG" id="bayd:BSPP4475_17630"/>